<dbReference type="Gene3D" id="3.40.640.10">
    <property type="entry name" value="Type I PLP-dependent aspartate aminotransferase-like (Major domain)"/>
    <property type="match status" value="1"/>
</dbReference>
<dbReference type="EC" id="2.1.2.1" evidence="9"/>
<dbReference type="FunFam" id="3.40.640.10:FF:000097">
    <property type="entry name" value="Serine hydroxymethyltransferase"/>
    <property type="match status" value="1"/>
</dbReference>
<evidence type="ECO:0000259" key="11">
    <source>
        <dbReference type="Pfam" id="PF00464"/>
    </source>
</evidence>
<dbReference type="GO" id="GO:0004372">
    <property type="term" value="F:glycine hydroxymethyltransferase activity"/>
    <property type="evidence" value="ECO:0007669"/>
    <property type="project" value="UniProtKB-EC"/>
</dbReference>
<evidence type="ECO:0000256" key="2">
    <source>
        <dbReference type="ARBA" id="ARBA00001933"/>
    </source>
</evidence>
<dbReference type="NCBIfam" id="NF000586">
    <property type="entry name" value="PRK00011.1"/>
    <property type="match status" value="1"/>
</dbReference>
<dbReference type="InterPro" id="IPR019798">
    <property type="entry name" value="Ser_HO-MeTrfase_PLP_BS"/>
</dbReference>
<dbReference type="InterPro" id="IPR001085">
    <property type="entry name" value="Ser_HO-MeTrfase"/>
</dbReference>
<evidence type="ECO:0000313" key="12">
    <source>
        <dbReference type="Ensembl" id="ENSSSCP00035040143.1"/>
    </source>
</evidence>
<feature type="region of interest" description="Disordered" evidence="10">
    <location>
        <begin position="394"/>
        <end position="420"/>
    </location>
</feature>
<organism evidence="12 13">
    <name type="scientific">Sus scrofa</name>
    <name type="common">Pig</name>
    <dbReference type="NCBI Taxonomy" id="9823"/>
    <lineage>
        <taxon>Eukaryota</taxon>
        <taxon>Metazoa</taxon>
        <taxon>Chordata</taxon>
        <taxon>Craniata</taxon>
        <taxon>Vertebrata</taxon>
        <taxon>Euteleostomi</taxon>
        <taxon>Mammalia</taxon>
        <taxon>Eutheria</taxon>
        <taxon>Laurasiatheria</taxon>
        <taxon>Artiodactyla</taxon>
        <taxon>Suina</taxon>
        <taxon>Suidae</taxon>
        <taxon>Sus</taxon>
    </lineage>
</organism>
<dbReference type="UniPathway" id="UPA00193"/>
<sequence>MATPDSGAPWDADLWSSHDKMLVQPLKDSDLEVYNIIKKESHRQRVGLELIASENFASRAVLEALGSCLNNKYSEGYPGQRYYGGTEFIDELELLCQRRALQVYGLDPQCWGVNVQPYSGSPANFAVYTALVEPHGRIMGLDLPDGGHLTHGFMTEKKKISATSIFFESMPYKVDPDTGYINYDRLEENARLFHPKLIIAGTSCYSRNLDYARLRRIADDNGAYLMADMAHISGLVAAGVVPSPFEHCHVVSTTTHKTLRGCRAGMIFYRKGVRSVDPKTGRETRYNLESLINSAVFPGLQGGPHNHAIAGVAVALKQAMTPEFRVYQCQVVANCRALAKTLMGLGYKVVTGRTGQARRTVPVPSGVAGPRPLVCSRHPQQSHRCVTVAIPAGDPRSSRQFSERSPRLPEGLGTGHHTAGGWRGGKGGALASPSWGVCTQLLVPGQHACPLWLPAGLPGRISVVACKHVPAALLGSQAPPTLSSPASTSAPLCATSFVCFLYVLHIFGKKAPGGPGPPWSQTSFLGPQALPGSDPRVGGACVSDQLRAMLVWVAGAHRGRRPAPSGSGHPACSDRPHS</sequence>
<dbReference type="InterPro" id="IPR039429">
    <property type="entry name" value="SHMT-like_dom"/>
</dbReference>
<keyword evidence="8 9" id="KW-0663">Pyridoxal phosphate</keyword>
<dbReference type="PROSITE" id="PS00096">
    <property type="entry name" value="SHMT"/>
    <property type="match status" value="1"/>
</dbReference>
<name>A0A8D1D2Z5_PIG</name>
<evidence type="ECO:0000256" key="3">
    <source>
        <dbReference type="ARBA" id="ARBA00002224"/>
    </source>
</evidence>
<comment type="pathway">
    <text evidence="4 9">One-carbon metabolism; tetrahydrofolate interconversion.</text>
</comment>
<dbReference type="PANTHER" id="PTHR11680">
    <property type="entry name" value="SERINE HYDROXYMETHYLTRANSFERASE"/>
    <property type="match status" value="1"/>
</dbReference>
<dbReference type="Proteomes" id="UP000694720">
    <property type="component" value="Unplaced"/>
</dbReference>
<dbReference type="SUPFAM" id="SSF53383">
    <property type="entry name" value="PLP-dependent transferases"/>
    <property type="match status" value="1"/>
</dbReference>
<keyword evidence="6 9" id="KW-0554">One-carbon metabolism</keyword>
<evidence type="ECO:0000256" key="1">
    <source>
        <dbReference type="ARBA" id="ARBA00001528"/>
    </source>
</evidence>
<dbReference type="PANTHER" id="PTHR11680:SF59">
    <property type="entry name" value="SERINE HYDROXYMETHYLTRANSFERASE, CYTOSOLIC"/>
    <property type="match status" value="1"/>
</dbReference>
<dbReference type="GO" id="GO:0030170">
    <property type="term" value="F:pyridoxal phosphate binding"/>
    <property type="evidence" value="ECO:0007669"/>
    <property type="project" value="InterPro"/>
</dbReference>
<feature type="region of interest" description="Disordered" evidence="10">
    <location>
        <begin position="559"/>
        <end position="578"/>
    </location>
</feature>
<dbReference type="InterPro" id="IPR015422">
    <property type="entry name" value="PyrdxlP-dep_Trfase_small"/>
</dbReference>
<evidence type="ECO:0000256" key="5">
    <source>
        <dbReference type="ARBA" id="ARBA00006376"/>
    </source>
</evidence>
<keyword evidence="7 9" id="KW-0808">Transferase</keyword>
<protein>
    <recommendedName>
        <fullName evidence="9">Serine hydroxymethyltransferase</fullName>
        <ecNumber evidence="9">2.1.2.1</ecNumber>
    </recommendedName>
</protein>
<dbReference type="Ensembl" id="ENSSSCT00035095449.1">
    <property type="protein sequence ID" value="ENSSSCP00035040143.1"/>
    <property type="gene ID" value="ENSSSCG00035070613.1"/>
</dbReference>
<dbReference type="GO" id="GO:0035999">
    <property type="term" value="P:tetrahydrofolate interconversion"/>
    <property type="evidence" value="ECO:0007669"/>
    <property type="project" value="UniProtKB-UniPathway"/>
</dbReference>
<dbReference type="Pfam" id="PF00464">
    <property type="entry name" value="SHMT"/>
    <property type="match status" value="1"/>
</dbReference>
<gene>
    <name evidence="12" type="primary">SHMT1</name>
</gene>
<proteinExistence type="inferred from homology"/>
<comment type="similarity">
    <text evidence="5 9">Belongs to the SHMT family.</text>
</comment>
<dbReference type="InterPro" id="IPR049943">
    <property type="entry name" value="Ser_HO-MeTrfase-like"/>
</dbReference>
<accession>A0A8D1D2Z5</accession>
<dbReference type="CDD" id="cd00378">
    <property type="entry name" value="SHMT"/>
    <property type="match status" value="1"/>
</dbReference>
<evidence type="ECO:0000256" key="7">
    <source>
        <dbReference type="ARBA" id="ARBA00022679"/>
    </source>
</evidence>
<evidence type="ECO:0000256" key="9">
    <source>
        <dbReference type="RuleBase" id="RU000585"/>
    </source>
</evidence>
<dbReference type="Gene3D" id="3.90.1150.10">
    <property type="entry name" value="Aspartate Aminotransferase, domain 1"/>
    <property type="match status" value="1"/>
</dbReference>
<evidence type="ECO:0000256" key="6">
    <source>
        <dbReference type="ARBA" id="ARBA00022563"/>
    </source>
</evidence>
<feature type="domain" description="Serine hydroxymethyltransferase-like" evidence="11">
    <location>
        <begin position="26"/>
        <end position="354"/>
    </location>
</feature>
<comment type="cofactor">
    <cofactor evidence="2 9">
        <name>pyridoxal 5'-phosphate</name>
        <dbReference type="ChEBI" id="CHEBI:597326"/>
    </cofactor>
</comment>
<comment type="catalytic activity">
    <reaction evidence="1 9">
        <text>(6R)-5,10-methylene-5,6,7,8-tetrahydrofolate + glycine + H2O = (6S)-5,6,7,8-tetrahydrofolate + L-serine</text>
        <dbReference type="Rhea" id="RHEA:15481"/>
        <dbReference type="ChEBI" id="CHEBI:15377"/>
        <dbReference type="ChEBI" id="CHEBI:15636"/>
        <dbReference type="ChEBI" id="CHEBI:33384"/>
        <dbReference type="ChEBI" id="CHEBI:57305"/>
        <dbReference type="ChEBI" id="CHEBI:57453"/>
        <dbReference type="EC" id="2.1.2.1"/>
    </reaction>
</comment>
<dbReference type="InterPro" id="IPR015424">
    <property type="entry name" value="PyrdxlP-dep_Trfase"/>
</dbReference>
<dbReference type="GO" id="GO:0019264">
    <property type="term" value="P:glycine biosynthetic process from serine"/>
    <property type="evidence" value="ECO:0007669"/>
    <property type="project" value="InterPro"/>
</dbReference>
<evidence type="ECO:0000256" key="4">
    <source>
        <dbReference type="ARBA" id="ARBA00004777"/>
    </source>
</evidence>
<evidence type="ECO:0000256" key="8">
    <source>
        <dbReference type="ARBA" id="ARBA00022898"/>
    </source>
</evidence>
<dbReference type="InterPro" id="IPR015421">
    <property type="entry name" value="PyrdxlP-dep_Trfase_major"/>
</dbReference>
<dbReference type="AlphaFoldDB" id="A0A8D1D2Z5"/>
<evidence type="ECO:0000313" key="13">
    <source>
        <dbReference type="Proteomes" id="UP000694720"/>
    </source>
</evidence>
<evidence type="ECO:0000256" key="10">
    <source>
        <dbReference type="SAM" id="MobiDB-lite"/>
    </source>
</evidence>
<reference evidence="12" key="1">
    <citation type="submission" date="2025-08" db="UniProtKB">
        <authorList>
            <consortium name="Ensembl"/>
        </authorList>
    </citation>
    <scope>IDENTIFICATION</scope>
</reference>
<comment type="function">
    <text evidence="3 9">Interconversion of serine and glycine.</text>
</comment>